<keyword evidence="3" id="KW-0804">Transcription</keyword>
<sequence length="245" mass="27528">MNDFITWLSEQFLQAVAAPRYIQLATTVEMAIKQHVLAVGDFLPPERLIADRLDVSRVTVSKAMKLLEEKGLISRQQGIGTRVAMHIGYSLNQDHGFTAQLLRNGSNVSNQWLLRTRMIAPAHVAKALEMENSHSMVVKLRRLRLVDGNPVSLETTYIPPHFLPDPELLEHSLYALWQSRGIVPEGRHFLLTAVASSEEIASLLNVQSGMPLLRIVQTSRNAKGEVLEFSETLCRSDVYEFEVNS</sequence>
<dbReference type="OrthoDB" id="5829312at2"/>
<dbReference type="AlphaFoldDB" id="W0LB03"/>
<dbReference type="Proteomes" id="UP000019030">
    <property type="component" value="Chromosome"/>
</dbReference>
<dbReference type="InterPro" id="IPR028978">
    <property type="entry name" value="Chorismate_lyase_/UTRA_dom_sf"/>
</dbReference>
<reference evidence="5 6" key="2">
    <citation type="submission" date="2015-03" db="EMBL/GenBank/DDBJ databases">
        <authorList>
            <person name="Chan K.-G."/>
        </authorList>
    </citation>
    <scope>NUCLEOTIDE SEQUENCE [LARGE SCALE GENOMIC DNA]</scope>
    <source>
        <strain evidence="5 6">RB-25</strain>
    </source>
</reference>
<dbReference type="SUPFAM" id="SSF64288">
    <property type="entry name" value="Chorismate lyase-like"/>
    <property type="match status" value="1"/>
</dbReference>
<dbReference type="InterPro" id="IPR036388">
    <property type="entry name" value="WH-like_DNA-bd_sf"/>
</dbReference>
<dbReference type="InterPro" id="IPR011663">
    <property type="entry name" value="UTRA"/>
</dbReference>
<dbReference type="PANTHER" id="PTHR44846:SF1">
    <property type="entry name" value="MANNOSYL-D-GLYCERATE TRANSPORT_METABOLISM SYSTEM REPRESSOR MNGR-RELATED"/>
    <property type="match status" value="1"/>
</dbReference>
<keyword evidence="1" id="KW-0805">Transcription regulation</keyword>
<evidence type="ECO:0000256" key="3">
    <source>
        <dbReference type="ARBA" id="ARBA00023163"/>
    </source>
</evidence>
<evidence type="ECO:0000313" key="5">
    <source>
        <dbReference type="EMBL" id="AHG19579.1"/>
    </source>
</evidence>
<evidence type="ECO:0000259" key="4">
    <source>
        <dbReference type="PROSITE" id="PS50949"/>
    </source>
</evidence>
<dbReference type="PANTHER" id="PTHR44846">
    <property type="entry name" value="MANNOSYL-D-GLYCERATE TRANSPORT/METABOLISM SYSTEM REPRESSOR MNGR-RELATED"/>
    <property type="match status" value="1"/>
</dbReference>
<dbReference type="InterPro" id="IPR050679">
    <property type="entry name" value="Bact_HTH_transcr_reg"/>
</dbReference>
<dbReference type="GO" id="GO:0003677">
    <property type="term" value="F:DNA binding"/>
    <property type="evidence" value="ECO:0007669"/>
    <property type="project" value="UniProtKB-KW"/>
</dbReference>
<dbReference type="SMART" id="SM00345">
    <property type="entry name" value="HTH_GNTR"/>
    <property type="match status" value="1"/>
</dbReference>
<organism evidence="5 6">
    <name type="scientific">Chania multitudinisentens RB-25</name>
    <dbReference type="NCBI Taxonomy" id="1441930"/>
    <lineage>
        <taxon>Bacteria</taxon>
        <taxon>Pseudomonadati</taxon>
        <taxon>Pseudomonadota</taxon>
        <taxon>Gammaproteobacteria</taxon>
        <taxon>Enterobacterales</taxon>
        <taxon>Yersiniaceae</taxon>
        <taxon>Chania</taxon>
    </lineage>
</organism>
<reference evidence="5 6" key="1">
    <citation type="submission" date="2014-01" db="EMBL/GenBank/DDBJ databases">
        <title>Isolation of Serratia multitudinisentens RB-25 from Ex-Landfill site.</title>
        <authorList>
            <person name="Robson E.H.J."/>
        </authorList>
    </citation>
    <scope>NUCLEOTIDE SEQUENCE [LARGE SCALE GENOMIC DNA]</scope>
    <source>
        <strain evidence="5 6">RB-25</strain>
    </source>
</reference>
<dbReference type="SUPFAM" id="SSF46785">
    <property type="entry name" value="Winged helix' DNA-binding domain"/>
    <property type="match status" value="1"/>
</dbReference>
<protein>
    <submittedName>
        <fullName evidence="5">GntR family transcriptional regulator</fullName>
    </submittedName>
</protein>
<dbReference type="HOGENOM" id="CLU_063236_2_3_6"/>
<evidence type="ECO:0000256" key="2">
    <source>
        <dbReference type="ARBA" id="ARBA00023125"/>
    </source>
</evidence>
<proteinExistence type="predicted"/>
<evidence type="ECO:0000313" key="6">
    <source>
        <dbReference type="Proteomes" id="UP000019030"/>
    </source>
</evidence>
<dbReference type="Pfam" id="PF07702">
    <property type="entry name" value="UTRA"/>
    <property type="match status" value="1"/>
</dbReference>
<dbReference type="Pfam" id="PF00392">
    <property type="entry name" value="GntR"/>
    <property type="match status" value="1"/>
</dbReference>
<evidence type="ECO:0000256" key="1">
    <source>
        <dbReference type="ARBA" id="ARBA00023015"/>
    </source>
</evidence>
<dbReference type="GO" id="GO:0045892">
    <property type="term" value="P:negative regulation of DNA-templated transcription"/>
    <property type="evidence" value="ECO:0007669"/>
    <property type="project" value="TreeGrafter"/>
</dbReference>
<dbReference type="PRINTS" id="PR00035">
    <property type="entry name" value="HTHGNTR"/>
</dbReference>
<dbReference type="GO" id="GO:0003700">
    <property type="term" value="F:DNA-binding transcription factor activity"/>
    <property type="evidence" value="ECO:0007669"/>
    <property type="project" value="InterPro"/>
</dbReference>
<dbReference type="KEGG" id="sfo:Z042_08110"/>
<gene>
    <name evidence="5" type="ORF">Z042_08110</name>
</gene>
<dbReference type="InterPro" id="IPR000524">
    <property type="entry name" value="Tscrpt_reg_HTH_GntR"/>
</dbReference>
<dbReference type="Gene3D" id="3.40.1410.10">
    <property type="entry name" value="Chorismate lyase-like"/>
    <property type="match status" value="1"/>
</dbReference>
<dbReference type="PATRIC" id="fig|1441930.4.peg.1612"/>
<dbReference type="SMART" id="SM00866">
    <property type="entry name" value="UTRA"/>
    <property type="match status" value="1"/>
</dbReference>
<dbReference type="CDD" id="cd07377">
    <property type="entry name" value="WHTH_GntR"/>
    <property type="match status" value="1"/>
</dbReference>
<dbReference type="InterPro" id="IPR036390">
    <property type="entry name" value="WH_DNA-bd_sf"/>
</dbReference>
<feature type="domain" description="HTH gntR-type" evidence="4">
    <location>
        <begin position="18"/>
        <end position="86"/>
    </location>
</feature>
<dbReference type="STRING" id="1441930.Z042_08110"/>
<accession>W0LB03</accession>
<dbReference type="PROSITE" id="PS50949">
    <property type="entry name" value="HTH_GNTR"/>
    <property type="match status" value="1"/>
</dbReference>
<dbReference type="eggNOG" id="COG2188">
    <property type="taxonomic scope" value="Bacteria"/>
</dbReference>
<name>W0LB03_9GAMM</name>
<dbReference type="EMBL" id="CP007044">
    <property type="protein sequence ID" value="AHG19579.1"/>
    <property type="molecule type" value="Genomic_DNA"/>
</dbReference>
<dbReference type="RefSeq" id="WP_024911291.1">
    <property type="nucleotide sequence ID" value="NZ_CP007044.2"/>
</dbReference>
<dbReference type="Gene3D" id="1.10.10.10">
    <property type="entry name" value="Winged helix-like DNA-binding domain superfamily/Winged helix DNA-binding domain"/>
    <property type="match status" value="1"/>
</dbReference>
<keyword evidence="6" id="KW-1185">Reference proteome</keyword>
<keyword evidence="2" id="KW-0238">DNA-binding</keyword>